<comment type="catalytic activity">
    <reaction evidence="1">
        <text>Random endo-hydrolysis of N-acetyl-beta-D-glucosaminide (1-&gt;4)-beta-linkages in chitin and chitodextrins.</text>
        <dbReference type="EC" id="3.2.1.14"/>
    </reaction>
</comment>
<dbReference type="GO" id="GO:0000272">
    <property type="term" value="P:polysaccharide catabolic process"/>
    <property type="evidence" value="ECO:0007669"/>
    <property type="project" value="UniProtKB-KW"/>
</dbReference>
<accession>A0A9Q8VAE5</accession>
<comment type="subcellular location">
    <subcellularLocation>
        <location evidence="2">Secreted</location>
    </subcellularLocation>
</comment>
<keyword evidence="12" id="KW-0624">Polysaccharide degradation</keyword>
<dbReference type="InterPro" id="IPR011583">
    <property type="entry name" value="Chitinase_II/V-like_cat"/>
</dbReference>
<dbReference type="PROSITE" id="PS51910">
    <property type="entry name" value="GH18_2"/>
    <property type="match status" value="1"/>
</dbReference>
<proteinExistence type="inferred from homology"/>
<keyword evidence="5" id="KW-0964">Secreted</keyword>
<dbReference type="InterPro" id="IPR029070">
    <property type="entry name" value="Chitinase_insertion_sf"/>
</dbReference>
<evidence type="ECO:0000256" key="12">
    <source>
        <dbReference type="ARBA" id="ARBA00023326"/>
    </source>
</evidence>
<dbReference type="Proteomes" id="UP000829364">
    <property type="component" value="Chromosome 4"/>
</dbReference>
<dbReference type="PROSITE" id="PS01095">
    <property type="entry name" value="GH18_1"/>
    <property type="match status" value="1"/>
</dbReference>
<evidence type="ECO:0000256" key="1">
    <source>
        <dbReference type="ARBA" id="ARBA00000822"/>
    </source>
</evidence>
<evidence type="ECO:0000313" key="17">
    <source>
        <dbReference type="EMBL" id="UNI19310.1"/>
    </source>
</evidence>
<dbReference type="GO" id="GO:0005576">
    <property type="term" value="C:extracellular region"/>
    <property type="evidence" value="ECO:0007669"/>
    <property type="project" value="UniProtKB-SubCell"/>
</dbReference>
<dbReference type="GO" id="GO:0008061">
    <property type="term" value="F:chitin binding"/>
    <property type="evidence" value="ECO:0007669"/>
    <property type="project" value="UniProtKB-KW"/>
</dbReference>
<evidence type="ECO:0000256" key="4">
    <source>
        <dbReference type="ARBA" id="ARBA00012729"/>
    </source>
</evidence>
<evidence type="ECO:0000256" key="7">
    <source>
        <dbReference type="ARBA" id="ARBA00022801"/>
    </source>
</evidence>
<gene>
    <name evidence="17" type="ORF">JDV02_005502</name>
</gene>
<dbReference type="KEGG" id="ptkz:JDV02_005502"/>
<evidence type="ECO:0000256" key="3">
    <source>
        <dbReference type="ARBA" id="ARBA00008682"/>
    </source>
</evidence>
<dbReference type="AlphaFoldDB" id="A0A9Q8VAE5"/>
<dbReference type="RefSeq" id="XP_047842791.1">
    <property type="nucleotide sequence ID" value="XM_047986808.1"/>
</dbReference>
<protein>
    <recommendedName>
        <fullName evidence="4">chitinase</fullName>
        <ecNumber evidence="4">3.2.1.14</ecNumber>
    </recommendedName>
</protein>
<evidence type="ECO:0000256" key="6">
    <source>
        <dbReference type="ARBA" id="ARBA00022669"/>
    </source>
</evidence>
<evidence type="ECO:0000256" key="2">
    <source>
        <dbReference type="ARBA" id="ARBA00004613"/>
    </source>
</evidence>
<evidence type="ECO:0000256" key="5">
    <source>
        <dbReference type="ARBA" id="ARBA00022525"/>
    </source>
</evidence>
<organism evidence="17 18">
    <name type="scientific">Purpureocillium takamizusanense</name>
    <dbReference type="NCBI Taxonomy" id="2060973"/>
    <lineage>
        <taxon>Eukaryota</taxon>
        <taxon>Fungi</taxon>
        <taxon>Dikarya</taxon>
        <taxon>Ascomycota</taxon>
        <taxon>Pezizomycotina</taxon>
        <taxon>Sordariomycetes</taxon>
        <taxon>Hypocreomycetidae</taxon>
        <taxon>Hypocreales</taxon>
        <taxon>Ophiocordycipitaceae</taxon>
        <taxon>Purpureocillium</taxon>
    </lineage>
</organism>
<dbReference type="GeneID" id="72067451"/>
<keyword evidence="15" id="KW-1133">Transmembrane helix</keyword>
<feature type="domain" description="GH18" evidence="16">
    <location>
        <begin position="1"/>
        <end position="343"/>
    </location>
</feature>
<sequence>MRVLNIDSSYTHAHWAFATISPSLAVNINNTYLQWDSFLSIPGLKKVVSFGGWGYSTSPETYDMLRKAMYPENVGLFTDNVVQFVNDNGLDGVDFDWEYPGASDLPDIPAGFPSDGPNYLSLLKTLREKLPKDKTLSIAAPASFWYLRPFPVADMAKHLDYIVYMTYDLHGQWDYGNSWSQDGCPSGGCLRSHVNLTETNYVLAMITKAGVPANMVVVGVSSYGRSFGMTQPGCTGPMCTFGGKASTAKAGRCTGAPGYLADGEIYEILNGDVDSVKPTTWYDTNSNSDILTYDENQWVAYMSSDTKTSRTAYYEGLNFAGIVDWAVDLQPITDLLVQEGYDDDYFPLPATALPPCTAEYSTIEDLDKDIGNIPSNCKSYYIAQALSSMLAASVQNYTDMMNNGYTGKFKTYAKAVADNIDKSVHDFIYKNGDKYFSCIVTEATTCCEYCKLYESTSNRQNACDYCFTEGECYRDCSLIGCISDQSGHGTAIGAAPSGSQGPPEGPGFDEHPIVRYKNVSEPCPPDYSKRGQGDETYPQSVYWTLREDKSSAFYADLLSDTGVPKAKTKLGDYYRIHDCAPSQESDPKAACHASDIDFGTPIPDGFGANDVANPQDVAQKALSNSNQLLEQVNDVVLRLNLSCYAGDSFELVDTISLPILMIVQAVESMAQVETVVDKMEESKRKAMILAFLSAILFFIPIAGEVLGALTEFADLAIILTTLGVAGNTALDIYDIVDDPDNALLSIFSLILEPLALADIAKINKAAGIRRGMAEADVAKLGAGVSKRLGMIKKVTGTCSRK</sequence>
<evidence type="ECO:0000313" key="18">
    <source>
        <dbReference type="Proteomes" id="UP000829364"/>
    </source>
</evidence>
<dbReference type="EMBL" id="CP086357">
    <property type="protein sequence ID" value="UNI19310.1"/>
    <property type="molecule type" value="Genomic_DNA"/>
</dbReference>
<keyword evidence="15" id="KW-0812">Transmembrane</keyword>
<keyword evidence="15" id="KW-0472">Membrane</keyword>
<evidence type="ECO:0000256" key="11">
    <source>
        <dbReference type="ARBA" id="ARBA00023295"/>
    </source>
</evidence>
<dbReference type="InterPro" id="IPR001579">
    <property type="entry name" value="Glyco_hydro_18_chit_AS"/>
</dbReference>
<dbReference type="SMART" id="SM00636">
    <property type="entry name" value="Glyco_18"/>
    <property type="match status" value="1"/>
</dbReference>
<dbReference type="EC" id="3.2.1.14" evidence="4"/>
<dbReference type="CDD" id="cd02878">
    <property type="entry name" value="GH18_zymocin_alpha"/>
    <property type="match status" value="1"/>
</dbReference>
<keyword evidence="10" id="KW-0119">Carbohydrate metabolism</keyword>
<keyword evidence="11 13" id="KW-0326">Glycosidase</keyword>
<dbReference type="SUPFAM" id="SSF51445">
    <property type="entry name" value="(Trans)glycosidases"/>
    <property type="match status" value="1"/>
</dbReference>
<name>A0A9Q8VAE5_9HYPO</name>
<dbReference type="Gene3D" id="3.10.50.10">
    <property type="match status" value="1"/>
</dbReference>
<keyword evidence="9" id="KW-0843">Virulence</keyword>
<keyword evidence="6" id="KW-0147">Chitin-binding</keyword>
<feature type="compositionally biased region" description="Low complexity" evidence="14">
    <location>
        <begin position="493"/>
        <end position="502"/>
    </location>
</feature>
<feature type="region of interest" description="Disordered" evidence="14">
    <location>
        <begin position="492"/>
        <end position="511"/>
    </location>
</feature>
<evidence type="ECO:0000256" key="15">
    <source>
        <dbReference type="SAM" id="Phobius"/>
    </source>
</evidence>
<evidence type="ECO:0000256" key="13">
    <source>
        <dbReference type="RuleBase" id="RU000489"/>
    </source>
</evidence>
<evidence type="ECO:0000256" key="10">
    <source>
        <dbReference type="ARBA" id="ARBA00023277"/>
    </source>
</evidence>
<dbReference type="PANTHER" id="PTHR47700">
    <property type="entry name" value="V CHITINASE, PUTATIVE (AFU_ORTHOLOGUE AFUA_6G13720)-RELATED"/>
    <property type="match status" value="1"/>
</dbReference>
<evidence type="ECO:0000256" key="9">
    <source>
        <dbReference type="ARBA" id="ARBA00023026"/>
    </source>
</evidence>
<dbReference type="SUPFAM" id="SSF54556">
    <property type="entry name" value="Chitinase insertion domain"/>
    <property type="match status" value="1"/>
</dbReference>
<comment type="similarity">
    <text evidence="3">Belongs to the glycosyl hydrolase 18 family. Chitinase class V subfamily.</text>
</comment>
<dbReference type="OrthoDB" id="4927106at2759"/>
<keyword evidence="18" id="KW-1185">Reference proteome</keyword>
<feature type="transmembrane region" description="Helical" evidence="15">
    <location>
        <begin position="686"/>
        <end position="709"/>
    </location>
</feature>
<reference evidence="17" key="1">
    <citation type="submission" date="2021-11" db="EMBL/GenBank/DDBJ databases">
        <title>Purpureocillium_takamizusanense_genome.</title>
        <authorList>
            <person name="Nguyen N.-H."/>
        </authorList>
    </citation>
    <scope>NUCLEOTIDE SEQUENCE</scope>
    <source>
        <strain evidence="17">PT3</strain>
    </source>
</reference>
<dbReference type="GO" id="GO:0006032">
    <property type="term" value="P:chitin catabolic process"/>
    <property type="evidence" value="ECO:0007669"/>
    <property type="project" value="UniProtKB-KW"/>
</dbReference>
<dbReference type="InterPro" id="IPR053214">
    <property type="entry name" value="LysM12-like"/>
</dbReference>
<evidence type="ECO:0000256" key="14">
    <source>
        <dbReference type="SAM" id="MobiDB-lite"/>
    </source>
</evidence>
<evidence type="ECO:0000259" key="16">
    <source>
        <dbReference type="PROSITE" id="PS51910"/>
    </source>
</evidence>
<dbReference type="InterPro" id="IPR017853">
    <property type="entry name" value="GH"/>
</dbReference>
<dbReference type="GO" id="GO:0008843">
    <property type="term" value="F:endochitinase activity"/>
    <property type="evidence" value="ECO:0007669"/>
    <property type="project" value="UniProtKB-EC"/>
</dbReference>
<dbReference type="Pfam" id="PF00704">
    <property type="entry name" value="Glyco_hydro_18"/>
    <property type="match status" value="1"/>
</dbReference>
<keyword evidence="8" id="KW-0146">Chitin degradation</keyword>
<dbReference type="Gene3D" id="3.20.20.80">
    <property type="entry name" value="Glycosidases"/>
    <property type="match status" value="1"/>
</dbReference>
<dbReference type="PANTHER" id="PTHR47700:SF2">
    <property type="entry name" value="CHITINASE"/>
    <property type="match status" value="1"/>
</dbReference>
<dbReference type="InterPro" id="IPR001223">
    <property type="entry name" value="Glyco_hydro18_cat"/>
</dbReference>
<keyword evidence="7 13" id="KW-0378">Hydrolase</keyword>
<evidence type="ECO:0000256" key="8">
    <source>
        <dbReference type="ARBA" id="ARBA00023024"/>
    </source>
</evidence>